<dbReference type="Proteomes" id="UP000253987">
    <property type="component" value="Unassembled WGS sequence"/>
</dbReference>
<sequence length="260" mass="29098">MTDLPLGMKYYLLILTSSLIEDLNDYGVKWVANEPGVAIKDVEKAFFSARAMEARLPAEPRQADPRLWPELMKSIHTIRRVLDVVEKTTFETVIAEAMETTSSIARADIREVFEQKRASGEVDFHLHGLLNTKPRTDEADPAVKEAFMLKRAGRFQSFMEFDGASLNEDEKVILGDAKALASHIMDGDRENRRIDALLVMGAVLIETASVRLKTNIPGLIRDSFDRMAIKAAMALGAIVYRDNYRDLKDSLGLEPLASDL</sequence>
<evidence type="ECO:0000313" key="1">
    <source>
        <dbReference type="EMBL" id="PXX91786.1"/>
    </source>
</evidence>
<accession>A0A2V3ZPZ1</accession>
<comment type="caution">
    <text evidence="1">The sequence shown here is derived from an EMBL/GenBank/DDBJ whole genome shotgun (WGS) entry which is preliminary data.</text>
</comment>
<reference evidence="2" key="1">
    <citation type="submission" date="2018-05" db="EMBL/GenBank/DDBJ databases">
        <authorList>
            <person name="Lu D."/>
        </authorList>
    </citation>
    <scope>NUCLEOTIDE SEQUENCE [LARGE SCALE GENOMIC DNA]</scope>
    <source>
        <strain evidence="2">F01</strain>
    </source>
</reference>
<protein>
    <submittedName>
        <fullName evidence="1">Uncharacterized protein</fullName>
    </submittedName>
</protein>
<proteinExistence type="predicted"/>
<reference evidence="1 2" key="2">
    <citation type="submission" date="2018-06" db="EMBL/GenBank/DDBJ databases">
        <title>Marinobactersediminissp. nov, a moderately halophilic bacterium isolated from marine solar saltern.</title>
        <authorList>
            <person name="Zhang Y."/>
        </authorList>
    </citation>
    <scope>NUCLEOTIDE SEQUENCE [LARGE SCALE GENOMIC DNA]</scope>
    <source>
        <strain evidence="1 2">F01</strain>
    </source>
</reference>
<dbReference type="AlphaFoldDB" id="A0A2V3ZPZ1"/>
<keyword evidence="2" id="KW-1185">Reference proteome</keyword>
<gene>
    <name evidence="1" type="ORF">DIT71_07960</name>
</gene>
<dbReference type="RefSeq" id="WP_114612667.1">
    <property type="nucleotide sequence ID" value="NZ_QFWX01000003.1"/>
</dbReference>
<organism evidence="1 2">
    <name type="scientific">Marinobacter vulgaris</name>
    <dbReference type="NCBI Taxonomy" id="1928331"/>
    <lineage>
        <taxon>Bacteria</taxon>
        <taxon>Pseudomonadati</taxon>
        <taxon>Pseudomonadota</taxon>
        <taxon>Gammaproteobacteria</taxon>
        <taxon>Pseudomonadales</taxon>
        <taxon>Marinobacteraceae</taxon>
        <taxon>Marinobacter</taxon>
    </lineage>
</organism>
<evidence type="ECO:0000313" key="2">
    <source>
        <dbReference type="Proteomes" id="UP000253987"/>
    </source>
</evidence>
<dbReference type="OrthoDB" id="6356446at2"/>
<dbReference type="EMBL" id="QFWX01000003">
    <property type="protein sequence ID" value="PXX91786.1"/>
    <property type="molecule type" value="Genomic_DNA"/>
</dbReference>
<name>A0A2V3ZPZ1_9GAMM</name>